<dbReference type="PANTHER" id="PTHR30572">
    <property type="entry name" value="MEMBRANE COMPONENT OF TRANSPORTER-RELATED"/>
    <property type="match status" value="1"/>
</dbReference>
<dbReference type="Proteomes" id="UP000001351">
    <property type="component" value="Chromosome"/>
</dbReference>
<accession>E3FWW8</accession>
<feature type="transmembrane region" description="Helical" evidence="7">
    <location>
        <begin position="17"/>
        <end position="37"/>
    </location>
</feature>
<evidence type="ECO:0000256" key="2">
    <source>
        <dbReference type="ARBA" id="ARBA00022475"/>
    </source>
</evidence>
<dbReference type="PANTHER" id="PTHR30572:SF4">
    <property type="entry name" value="ABC TRANSPORTER PERMEASE YTRF"/>
    <property type="match status" value="1"/>
</dbReference>
<gene>
    <name evidence="10" type="ordered locus">STAUR_3227</name>
</gene>
<sequence length="684" mass="73921">MWALAFRNIWRDSRRSAVTMISVGFGALGVLLFLGYVQFIERTLSAVVIYRQGNGHVQVYKKDALTHLATEPEKFSIDAKAQQRIREVASGLQGVTLVTPQMEGVGIIQNNDRTAVFLASGVVPEDDRKIRLAGSAAVATSMDDFTSGEALEEGKPSLWLTKQLKQVLDLKPAAVGEAPYVQLAGIGFDRRLNASDADVVGEFSTSIEETENKSIKVPLKLLQDLYRTEDASRMVVVLTDRELTPAVSAQLQQKLDTELPGYEVTTWKHPAIGKLYESVMGFMGVVFAFTGVIVMLVCVLTVQNTINISVLERVRELGTLRAIGFGKGRLGGLFAREALILASLGAVGGIVSTVIVALALARTNLTTTLPRLSIPVPVSIQLGAAGFVAVLIAGGVMAALISYRSAKKRMEGQIVDAFQTRLLSFALFVTATLVGLGASPAHAESPPAAAPAAAQPAGPPSVDALREWIRASDLARGGYGAYTWSLTIDSEEPSGRTETSYRVDVKGDKALAYTLTPVSSKGEQILIQARSMWFMKPGLRKPVSISPRQRLSGQAANGDIASAQFADNYDPTLLGEDTVDGRAVHKVRLMAKRKDVTYDQVIFYLDKENHLALKAEYLTTSGTPFKYSLMKYGNKTPGPNPSPFISELKIVDSKYANQHSTLAYSNLKSATHPDNLFNLANLGR</sequence>
<evidence type="ECO:0000256" key="4">
    <source>
        <dbReference type="ARBA" id="ARBA00022989"/>
    </source>
</evidence>
<comment type="similarity">
    <text evidence="6">Belongs to the ABC-4 integral membrane protein family.</text>
</comment>
<keyword evidence="11" id="KW-1185">Reference proteome</keyword>
<dbReference type="KEGG" id="sur:STAUR_3227"/>
<feature type="domain" description="Uncharacterized protein TP-0789" evidence="9">
    <location>
        <begin position="508"/>
        <end position="684"/>
    </location>
</feature>
<evidence type="ECO:0000256" key="6">
    <source>
        <dbReference type="ARBA" id="ARBA00038076"/>
    </source>
</evidence>
<dbReference type="Pfam" id="PF17131">
    <property type="entry name" value="LolA_like"/>
    <property type="match status" value="1"/>
</dbReference>
<name>E3FWW8_STIAD</name>
<dbReference type="AlphaFoldDB" id="E3FWW8"/>
<dbReference type="RefSeq" id="WP_013375641.1">
    <property type="nucleotide sequence ID" value="NC_014623.1"/>
</dbReference>
<dbReference type="Pfam" id="PF02687">
    <property type="entry name" value="FtsX"/>
    <property type="match status" value="1"/>
</dbReference>
<feature type="transmembrane region" description="Helical" evidence="7">
    <location>
        <begin position="380"/>
        <end position="401"/>
    </location>
</feature>
<evidence type="ECO:0000313" key="10">
    <source>
        <dbReference type="EMBL" id="ADO71019.1"/>
    </source>
</evidence>
<keyword evidence="4 7" id="KW-1133">Transmembrane helix</keyword>
<dbReference type="STRING" id="378806.STAUR_3227"/>
<dbReference type="eggNOG" id="COG3026">
    <property type="taxonomic scope" value="Bacteria"/>
</dbReference>
<feature type="transmembrane region" description="Helical" evidence="7">
    <location>
        <begin position="422"/>
        <end position="441"/>
    </location>
</feature>
<feature type="transmembrane region" description="Helical" evidence="7">
    <location>
        <begin position="338"/>
        <end position="360"/>
    </location>
</feature>
<dbReference type="GO" id="GO:0022857">
    <property type="term" value="F:transmembrane transporter activity"/>
    <property type="evidence" value="ECO:0007669"/>
    <property type="project" value="TreeGrafter"/>
</dbReference>
<evidence type="ECO:0000259" key="8">
    <source>
        <dbReference type="Pfam" id="PF02687"/>
    </source>
</evidence>
<keyword evidence="3 7" id="KW-0812">Transmembrane</keyword>
<evidence type="ECO:0000256" key="1">
    <source>
        <dbReference type="ARBA" id="ARBA00004651"/>
    </source>
</evidence>
<dbReference type="eggNOG" id="COG4591">
    <property type="taxonomic scope" value="Bacteria"/>
</dbReference>
<evidence type="ECO:0000256" key="5">
    <source>
        <dbReference type="ARBA" id="ARBA00023136"/>
    </source>
</evidence>
<dbReference type="InterPro" id="IPR003838">
    <property type="entry name" value="ABC3_permease_C"/>
</dbReference>
<dbReference type="InterPro" id="IPR033399">
    <property type="entry name" value="TP_0789-like"/>
</dbReference>
<keyword evidence="5 7" id="KW-0472">Membrane</keyword>
<protein>
    <submittedName>
        <fullName evidence="10">ABC efflux pump, inner membrane subunit</fullName>
    </submittedName>
</protein>
<evidence type="ECO:0000313" key="11">
    <source>
        <dbReference type="Proteomes" id="UP000001351"/>
    </source>
</evidence>
<feature type="transmembrane region" description="Helical" evidence="7">
    <location>
        <begin position="279"/>
        <end position="302"/>
    </location>
</feature>
<dbReference type="CDD" id="cd16329">
    <property type="entry name" value="LolA_like"/>
    <property type="match status" value="1"/>
</dbReference>
<evidence type="ECO:0000256" key="3">
    <source>
        <dbReference type="ARBA" id="ARBA00022692"/>
    </source>
</evidence>
<reference evidence="10 11" key="1">
    <citation type="journal article" date="2011" name="Mol. Biol. Evol.">
        <title>Comparative genomic analysis of fruiting body formation in Myxococcales.</title>
        <authorList>
            <person name="Huntley S."/>
            <person name="Hamann N."/>
            <person name="Wegener-Feldbrugge S."/>
            <person name="Treuner-Lange A."/>
            <person name="Kube M."/>
            <person name="Reinhardt R."/>
            <person name="Klages S."/>
            <person name="Muller R."/>
            <person name="Ronning C.M."/>
            <person name="Nierman W.C."/>
            <person name="Sogaard-Andersen L."/>
        </authorList>
    </citation>
    <scope>NUCLEOTIDE SEQUENCE [LARGE SCALE GENOMIC DNA]</scope>
    <source>
        <strain evidence="10 11">DW4/3-1</strain>
    </source>
</reference>
<dbReference type="OrthoDB" id="9809768at2"/>
<dbReference type="GO" id="GO:0005886">
    <property type="term" value="C:plasma membrane"/>
    <property type="evidence" value="ECO:0007669"/>
    <property type="project" value="UniProtKB-SubCell"/>
</dbReference>
<feature type="domain" description="ABC3 transporter permease C-terminal" evidence="8">
    <location>
        <begin position="289"/>
        <end position="407"/>
    </location>
</feature>
<proteinExistence type="inferred from homology"/>
<comment type="subcellular location">
    <subcellularLocation>
        <location evidence="1">Cell membrane</location>
        <topology evidence="1">Multi-pass membrane protein</topology>
    </subcellularLocation>
</comment>
<dbReference type="EMBL" id="CP002271">
    <property type="protein sequence ID" value="ADO71019.1"/>
    <property type="molecule type" value="Genomic_DNA"/>
</dbReference>
<evidence type="ECO:0000256" key="7">
    <source>
        <dbReference type="SAM" id="Phobius"/>
    </source>
</evidence>
<evidence type="ECO:0000259" key="9">
    <source>
        <dbReference type="Pfam" id="PF17131"/>
    </source>
</evidence>
<dbReference type="HOGENOM" id="CLU_402194_0_0_7"/>
<keyword evidence="2" id="KW-1003">Cell membrane</keyword>
<dbReference type="InterPro" id="IPR050250">
    <property type="entry name" value="Macrolide_Exporter_MacB"/>
</dbReference>
<organism evidence="10 11">
    <name type="scientific">Stigmatella aurantiaca (strain DW4/3-1)</name>
    <dbReference type="NCBI Taxonomy" id="378806"/>
    <lineage>
        <taxon>Bacteria</taxon>
        <taxon>Pseudomonadati</taxon>
        <taxon>Myxococcota</taxon>
        <taxon>Myxococcia</taxon>
        <taxon>Myxococcales</taxon>
        <taxon>Cystobacterineae</taxon>
        <taxon>Archangiaceae</taxon>
        <taxon>Stigmatella</taxon>
    </lineage>
</organism>
<dbReference type="Gene3D" id="2.50.20.10">
    <property type="entry name" value="Lipoprotein localisation LolA/LolB/LppX"/>
    <property type="match status" value="1"/>
</dbReference>